<dbReference type="Gramene" id="TraesCS3B03G0443200.1">
    <property type="protein sequence ID" value="TraesCS3B03G0443200.1.CDS1"/>
    <property type="gene ID" value="TraesCS3B03G0443200"/>
</dbReference>
<dbReference type="OrthoDB" id="1165181at2759"/>
<dbReference type="InterPro" id="IPR003441">
    <property type="entry name" value="NAC-dom"/>
</dbReference>
<evidence type="ECO:0000259" key="7">
    <source>
        <dbReference type="PROSITE" id="PS51005"/>
    </source>
</evidence>
<name>A0A3B6FKQ5_WHEAT</name>
<evidence type="ECO:0000256" key="2">
    <source>
        <dbReference type="ARBA" id="ARBA00023015"/>
    </source>
</evidence>
<dbReference type="GO" id="GO:0003677">
    <property type="term" value="F:DNA binding"/>
    <property type="evidence" value="ECO:0007669"/>
    <property type="project" value="UniProtKB-KW"/>
</dbReference>
<dbReference type="Gramene" id="TraesNOR3B03G01627740.1">
    <property type="protein sequence ID" value="TraesNOR3B03G01627740.1.CDS1"/>
    <property type="gene ID" value="TraesNOR3B03G01627740"/>
</dbReference>
<reference evidence="8" key="1">
    <citation type="submission" date="2018-08" db="EMBL/GenBank/DDBJ databases">
        <authorList>
            <person name="Rossello M."/>
        </authorList>
    </citation>
    <scope>NUCLEOTIDE SEQUENCE [LARGE SCALE GENOMIC DNA]</scope>
    <source>
        <strain evidence="8">cv. Chinese Spring</strain>
    </source>
</reference>
<feature type="region of interest" description="Disordered" evidence="6">
    <location>
        <begin position="166"/>
        <end position="191"/>
    </location>
</feature>
<protein>
    <recommendedName>
        <fullName evidence="7">NAC domain-containing protein</fullName>
    </recommendedName>
</protein>
<keyword evidence="3" id="KW-0238">DNA-binding</keyword>
<evidence type="ECO:0000256" key="6">
    <source>
        <dbReference type="SAM" id="MobiDB-lite"/>
    </source>
</evidence>
<comment type="subcellular location">
    <subcellularLocation>
        <location evidence="1">Nucleus</location>
    </subcellularLocation>
</comment>
<evidence type="ECO:0000313" key="8">
    <source>
        <dbReference type="EnsemblPlants" id="TraesCS3B02G184500.1.cds1"/>
    </source>
</evidence>
<keyword evidence="5" id="KW-0539">Nucleus</keyword>
<sequence length="410" mass="44565">MASPRAPDWPRGLIFAPGDANLITIHLQRKISGSSLPAADARYIHNADVYAAEPAALVTGLLSASARSDGEGREWYFFTSVRAQSSRDTRRCRAVAGGAGTWHSEKARCVVLDGDGGIVGYRQSFTYEPKNGWLMLEFSQQEPRRGEAMPVLCKIYQKRRACRSASKTISSGSSSMSGSKRKAAAADERSVEGSSARVRRCLQFRPPPAAPNPPALFATLGIQEAFLLSVERPQAEQEPAEPQEPPVRIAHTATPLIPSFSMAADHALTFDRTTFLRPAQDWPMPMPVNSDLSDTSTALLGNYGFVSPATSELSSYNATTPLRDNTGAWAFQPSALTSSYDTTFLLPGQDWATPESSQVREASTLDSYGCFSPDHATSRLTTQPISNGTGYCWSFPQYSTASYRQFLAPD</sequence>
<proteinExistence type="predicted"/>
<dbReference type="Pfam" id="PF02365">
    <property type="entry name" value="NAM"/>
    <property type="match status" value="1"/>
</dbReference>
<dbReference type="Gramene" id="TraesCS3B02G184500.1">
    <property type="protein sequence ID" value="TraesCS3B02G184500.1.cds1"/>
    <property type="gene ID" value="TraesCS3B02G184500"/>
</dbReference>
<evidence type="ECO:0000256" key="1">
    <source>
        <dbReference type="ARBA" id="ARBA00004123"/>
    </source>
</evidence>
<dbReference type="GO" id="GO:0006355">
    <property type="term" value="P:regulation of DNA-templated transcription"/>
    <property type="evidence" value="ECO:0007669"/>
    <property type="project" value="InterPro"/>
</dbReference>
<dbReference type="PANTHER" id="PTHR31719">
    <property type="entry name" value="NAC TRANSCRIPTION FACTOR 56"/>
    <property type="match status" value="1"/>
</dbReference>
<evidence type="ECO:0000256" key="5">
    <source>
        <dbReference type="ARBA" id="ARBA00023242"/>
    </source>
</evidence>
<evidence type="ECO:0000256" key="3">
    <source>
        <dbReference type="ARBA" id="ARBA00023125"/>
    </source>
</evidence>
<dbReference type="SUPFAM" id="SSF101941">
    <property type="entry name" value="NAC domain"/>
    <property type="match status" value="1"/>
</dbReference>
<dbReference type="Proteomes" id="UP000019116">
    <property type="component" value="Chromosome 3B"/>
</dbReference>
<organism evidence="8">
    <name type="scientific">Triticum aestivum</name>
    <name type="common">Wheat</name>
    <dbReference type="NCBI Taxonomy" id="4565"/>
    <lineage>
        <taxon>Eukaryota</taxon>
        <taxon>Viridiplantae</taxon>
        <taxon>Streptophyta</taxon>
        <taxon>Embryophyta</taxon>
        <taxon>Tracheophyta</taxon>
        <taxon>Spermatophyta</taxon>
        <taxon>Magnoliopsida</taxon>
        <taxon>Liliopsida</taxon>
        <taxon>Poales</taxon>
        <taxon>Poaceae</taxon>
        <taxon>BOP clade</taxon>
        <taxon>Pooideae</taxon>
        <taxon>Triticodae</taxon>
        <taxon>Triticeae</taxon>
        <taxon>Triticinae</taxon>
        <taxon>Triticum</taxon>
    </lineage>
</organism>
<dbReference type="PANTHER" id="PTHR31719:SF243">
    <property type="entry name" value="NAC DOMAIN-CONTAINING PROTEIN"/>
    <property type="match status" value="1"/>
</dbReference>
<keyword evidence="9" id="KW-1185">Reference proteome</keyword>
<evidence type="ECO:0000313" key="9">
    <source>
        <dbReference type="Proteomes" id="UP000019116"/>
    </source>
</evidence>
<keyword evidence="2" id="KW-0805">Transcription regulation</keyword>
<dbReference type="PROSITE" id="PS51005">
    <property type="entry name" value="NAC"/>
    <property type="match status" value="1"/>
</dbReference>
<dbReference type="InterPro" id="IPR036093">
    <property type="entry name" value="NAC_dom_sf"/>
</dbReference>
<dbReference type="SMR" id="A0A3B6FKQ5"/>
<evidence type="ECO:0000256" key="4">
    <source>
        <dbReference type="ARBA" id="ARBA00023163"/>
    </source>
</evidence>
<dbReference type="EnsemblPlants" id="TraesCS3B02G184500.1">
    <property type="protein sequence ID" value="TraesCS3B02G184500.1.cds1"/>
    <property type="gene ID" value="TraesCS3B02G184500"/>
</dbReference>
<feature type="domain" description="NAC" evidence="7">
    <location>
        <begin position="9"/>
        <end position="158"/>
    </location>
</feature>
<dbReference type="AlphaFoldDB" id="A0A3B6FKQ5"/>
<keyword evidence="4" id="KW-0804">Transcription</keyword>
<accession>A0A3B6FKQ5</accession>
<feature type="compositionally biased region" description="Low complexity" evidence="6">
    <location>
        <begin position="166"/>
        <end position="178"/>
    </location>
</feature>
<dbReference type="STRING" id="4565.A0A3B6FKQ5"/>
<dbReference type="GO" id="GO:0005634">
    <property type="term" value="C:nucleus"/>
    <property type="evidence" value="ECO:0007669"/>
    <property type="project" value="UniProtKB-SubCell"/>
</dbReference>
<reference evidence="8" key="2">
    <citation type="submission" date="2018-10" db="UniProtKB">
        <authorList>
            <consortium name="EnsemblPlants"/>
        </authorList>
    </citation>
    <scope>IDENTIFICATION</scope>
</reference>
<dbReference type="Gene3D" id="2.170.150.80">
    <property type="entry name" value="NAC domain"/>
    <property type="match status" value="1"/>
</dbReference>